<name>A0A2P5WMD2_GOSBA</name>
<dbReference type="EMBL" id="KZ667110">
    <property type="protein sequence ID" value="PPR92263.1"/>
    <property type="molecule type" value="Genomic_DNA"/>
</dbReference>
<protein>
    <recommendedName>
        <fullName evidence="3">FH2 domain-containing protein</fullName>
    </recommendedName>
</protein>
<accession>A0A2P5WMD2</accession>
<dbReference type="Gene3D" id="1.20.58.2220">
    <property type="entry name" value="Formin, FH2 domain"/>
    <property type="match status" value="1"/>
</dbReference>
<dbReference type="PANTHER" id="PTHR45733">
    <property type="entry name" value="FORMIN-J"/>
    <property type="match status" value="1"/>
</dbReference>
<sequence length="184" mass="20631">MFGFGSLHGGLIFSCLITCFTCVLQISEFKTILNIVNFACEEVRNSCKLKEIMKKILCLGNTLNQGTAMGKLYIHLLKLSKTRASNSKMTLMHYLCKVLATRTPELLKFHLDLVSLEATSKVQLKYLAEKMQAIIKGLEKVKQELAASEDDGPVSEGFREVHCCFTALYSSTFILNICCILQYV</sequence>
<feature type="domain" description="FH2" evidence="3">
    <location>
        <begin position="1"/>
        <end position="184"/>
    </location>
</feature>
<gene>
    <name evidence="4" type="ORF">GOBAR_AA28407</name>
</gene>
<dbReference type="Proteomes" id="UP000239757">
    <property type="component" value="Unassembled WGS sequence"/>
</dbReference>
<evidence type="ECO:0000256" key="1">
    <source>
        <dbReference type="ARBA" id="ARBA00006468"/>
    </source>
</evidence>
<dbReference type="OrthoDB" id="1668162at2759"/>
<proteinExistence type="inferred from homology"/>
<comment type="similarity">
    <text evidence="1">Belongs to the formin-like family. Class-II subfamily.</text>
</comment>
<evidence type="ECO:0000256" key="2">
    <source>
        <dbReference type="SAM" id="Phobius"/>
    </source>
</evidence>
<dbReference type="SUPFAM" id="SSF101447">
    <property type="entry name" value="Formin homology 2 domain (FH2 domain)"/>
    <property type="match status" value="1"/>
</dbReference>
<keyword evidence="2" id="KW-1133">Transmembrane helix</keyword>
<dbReference type="InterPro" id="IPR051144">
    <property type="entry name" value="Formin_homology_domain"/>
</dbReference>
<dbReference type="PROSITE" id="PS51444">
    <property type="entry name" value="FH2"/>
    <property type="match status" value="1"/>
</dbReference>
<dbReference type="Pfam" id="PF02181">
    <property type="entry name" value="FH2"/>
    <property type="match status" value="1"/>
</dbReference>
<keyword evidence="2" id="KW-0812">Transmembrane</keyword>
<evidence type="ECO:0000313" key="5">
    <source>
        <dbReference type="Proteomes" id="UP000239757"/>
    </source>
</evidence>
<keyword evidence="2" id="KW-0472">Membrane</keyword>
<dbReference type="InterPro" id="IPR042201">
    <property type="entry name" value="FH2_Formin_sf"/>
</dbReference>
<feature type="transmembrane region" description="Helical" evidence="2">
    <location>
        <begin position="6"/>
        <end position="26"/>
    </location>
</feature>
<organism evidence="4 5">
    <name type="scientific">Gossypium barbadense</name>
    <name type="common">Sea Island cotton</name>
    <name type="synonym">Hibiscus barbadensis</name>
    <dbReference type="NCBI Taxonomy" id="3634"/>
    <lineage>
        <taxon>Eukaryota</taxon>
        <taxon>Viridiplantae</taxon>
        <taxon>Streptophyta</taxon>
        <taxon>Embryophyta</taxon>
        <taxon>Tracheophyta</taxon>
        <taxon>Spermatophyta</taxon>
        <taxon>Magnoliopsida</taxon>
        <taxon>eudicotyledons</taxon>
        <taxon>Gunneridae</taxon>
        <taxon>Pentapetalae</taxon>
        <taxon>rosids</taxon>
        <taxon>malvids</taxon>
        <taxon>Malvales</taxon>
        <taxon>Malvaceae</taxon>
        <taxon>Malvoideae</taxon>
        <taxon>Gossypium</taxon>
    </lineage>
</organism>
<evidence type="ECO:0000259" key="3">
    <source>
        <dbReference type="PROSITE" id="PS51444"/>
    </source>
</evidence>
<reference evidence="4 5" key="1">
    <citation type="submission" date="2015-01" db="EMBL/GenBank/DDBJ databases">
        <title>Genome of allotetraploid Gossypium barbadense reveals genomic plasticity and fiber elongation in cotton evolution.</title>
        <authorList>
            <person name="Chen X."/>
            <person name="Liu X."/>
            <person name="Zhao B."/>
            <person name="Zheng H."/>
            <person name="Hu Y."/>
            <person name="Lu G."/>
            <person name="Yang C."/>
            <person name="Chen J."/>
            <person name="Shan C."/>
            <person name="Zhang L."/>
            <person name="Zhou Y."/>
            <person name="Wang L."/>
            <person name="Guo W."/>
            <person name="Bai Y."/>
            <person name="Ruan J."/>
            <person name="Shangguan X."/>
            <person name="Mao Y."/>
            <person name="Jiang J."/>
            <person name="Zhu Y."/>
            <person name="Lei J."/>
            <person name="Kang H."/>
            <person name="Chen S."/>
            <person name="He X."/>
            <person name="Wang R."/>
            <person name="Wang Y."/>
            <person name="Chen J."/>
            <person name="Wang L."/>
            <person name="Yu S."/>
            <person name="Wang B."/>
            <person name="Wei J."/>
            <person name="Song S."/>
            <person name="Lu X."/>
            <person name="Gao Z."/>
            <person name="Gu W."/>
            <person name="Deng X."/>
            <person name="Ma D."/>
            <person name="Wang S."/>
            <person name="Liang W."/>
            <person name="Fang L."/>
            <person name="Cai C."/>
            <person name="Zhu X."/>
            <person name="Zhou B."/>
            <person name="Zhang Y."/>
            <person name="Chen Z."/>
            <person name="Xu S."/>
            <person name="Zhu R."/>
            <person name="Wang S."/>
            <person name="Zhang T."/>
            <person name="Zhao G."/>
        </authorList>
    </citation>
    <scope>NUCLEOTIDE SEQUENCE [LARGE SCALE GENOMIC DNA]</scope>
    <source>
        <strain evidence="5">cv. Xinhai21</strain>
        <tissue evidence="4">Leaf</tissue>
    </source>
</reference>
<evidence type="ECO:0000313" key="4">
    <source>
        <dbReference type="EMBL" id="PPR92263.1"/>
    </source>
</evidence>
<dbReference type="PANTHER" id="PTHR45733:SF10">
    <property type="entry name" value="FORMIN-LIKE PROTEIN 15A-RELATED"/>
    <property type="match status" value="1"/>
</dbReference>
<dbReference type="InterPro" id="IPR015425">
    <property type="entry name" value="FH2_Formin"/>
</dbReference>
<dbReference type="AlphaFoldDB" id="A0A2P5WMD2"/>